<dbReference type="EMBL" id="SPDQ01000014">
    <property type="protein sequence ID" value="TFH80360.1"/>
    <property type="molecule type" value="Genomic_DNA"/>
</dbReference>
<evidence type="ECO:0000256" key="1">
    <source>
        <dbReference type="SAM" id="SignalP"/>
    </source>
</evidence>
<dbReference type="Proteomes" id="UP000297555">
    <property type="component" value="Unassembled WGS sequence"/>
</dbReference>
<name>A0A4Y8VIT7_9PSED</name>
<accession>A0A4Y8VIT7</accession>
<protein>
    <submittedName>
        <fullName evidence="2">Uncharacterized protein</fullName>
    </submittedName>
</protein>
<reference evidence="2 3" key="1">
    <citation type="submission" date="2019-03" db="EMBL/GenBank/DDBJ databases">
        <title>Draft genome sequence of humic substances-degrading Pseudomonas kribbensis CHA-19 from forest soil.</title>
        <authorList>
            <person name="Kim D."/>
        </authorList>
    </citation>
    <scope>NUCLEOTIDE SEQUENCE [LARGE SCALE GENOMIC DNA]</scope>
    <source>
        <strain evidence="2 3">CHA-19</strain>
    </source>
</reference>
<evidence type="ECO:0000313" key="3">
    <source>
        <dbReference type="Proteomes" id="UP000297555"/>
    </source>
</evidence>
<proteinExistence type="predicted"/>
<dbReference type="RefSeq" id="WP_134826634.1">
    <property type="nucleotide sequence ID" value="NZ_SPDQ01000014.1"/>
</dbReference>
<gene>
    <name evidence="2" type="ORF">E4J90_12910</name>
</gene>
<feature type="signal peptide" evidence="1">
    <location>
        <begin position="1"/>
        <end position="23"/>
    </location>
</feature>
<dbReference type="AlphaFoldDB" id="A0A4Y8VIT7"/>
<comment type="caution">
    <text evidence="2">The sequence shown here is derived from an EMBL/GenBank/DDBJ whole genome shotgun (WGS) entry which is preliminary data.</text>
</comment>
<evidence type="ECO:0000313" key="2">
    <source>
        <dbReference type="EMBL" id="TFH80360.1"/>
    </source>
</evidence>
<feature type="chain" id="PRO_5021258564" evidence="1">
    <location>
        <begin position="24"/>
        <end position="483"/>
    </location>
</feature>
<sequence length="483" mass="52914">MNHSISISTTFFIALSLANTCLGAEPAQTVATWDESCPAEEKEGTAQSFGVAVAAILIPKAAEAAVDAVGAAIKASADTSTVIRASQPVYSKFYKVTPLGEIVSNKNCLIIRKGIYSASDFSILDGARSLGAMKPNDQMYFELKLEQDPIDKKFLRFRPVYANIKEFEDSSFWTKNRRVDLQITLKSKYAEQNFGSVTISFADVTKGYELKANDPRLTFLTSDSFAAPQLNDVSAIQTAQAKKGKDRAEAISYINNGGITNDFEYKKDVVSVYSVNGARDNLISYCKSLKASSADPLCSGWELQRPERDKLIETLSTAEKSDDLKTRRIIWAKDICKEYTSKNGPRSCFGDDQKADYPQAGYISTVGSISHTREANKFGVALAKVISTSAGDLGKTVEDQLPEARKKTADAAESAKRGQTQEIITSSAQLEISQSILDKELKKSPLPSDDNILQFRLDILKAKIKVNNAYYAAGLTPPYSEYE</sequence>
<organism evidence="2 3">
    <name type="scientific">Pseudomonas kribbensis</name>
    <dbReference type="NCBI Taxonomy" id="1628086"/>
    <lineage>
        <taxon>Bacteria</taxon>
        <taxon>Pseudomonadati</taxon>
        <taxon>Pseudomonadota</taxon>
        <taxon>Gammaproteobacteria</taxon>
        <taxon>Pseudomonadales</taxon>
        <taxon>Pseudomonadaceae</taxon>
        <taxon>Pseudomonas</taxon>
    </lineage>
</organism>
<keyword evidence="1" id="KW-0732">Signal</keyword>